<comment type="similarity">
    <text evidence="16">Belongs to the TrpF family.</text>
</comment>
<comment type="pathway">
    <text evidence="4 15">Amino-acid biosynthesis; L-tryptophan biosynthesis; L-tryptophan from chorismate: step 4/5.</text>
</comment>
<evidence type="ECO:0000259" key="17">
    <source>
        <dbReference type="Pfam" id="PF00218"/>
    </source>
</evidence>
<dbReference type="InterPro" id="IPR011060">
    <property type="entry name" value="RibuloseP-bd_barrel"/>
</dbReference>
<comment type="function">
    <text evidence="14">Bifunctional enzyme that catalyzes two sequential steps of tryptophan biosynthetic pathway. The first reaction is catalyzed by the isomerase, coded by the TrpF domain; the second reaction is catalyzed by the synthase, coded by the TrpC domain.</text>
</comment>
<evidence type="ECO:0000259" key="18">
    <source>
        <dbReference type="Pfam" id="PF00697"/>
    </source>
</evidence>
<evidence type="ECO:0000256" key="16">
    <source>
        <dbReference type="HAMAP-Rule" id="MF_00135"/>
    </source>
</evidence>
<evidence type="ECO:0000256" key="6">
    <source>
        <dbReference type="ARBA" id="ARBA00009847"/>
    </source>
</evidence>
<protein>
    <recommendedName>
        <fullName evidence="15 16">Multifunctional fusion protein</fullName>
    </recommendedName>
    <domain>
        <recommendedName>
            <fullName evidence="15">Indole-3-glycerol phosphate synthase</fullName>
            <shortName evidence="15">IGPS</shortName>
            <ecNumber evidence="15">4.1.1.48</ecNumber>
        </recommendedName>
    </domain>
    <domain>
        <recommendedName>
            <fullName evidence="16">N-(5'-phosphoribosyl)anthranilate isomerase</fullName>
            <shortName evidence="16">PRAI</shortName>
            <ecNumber evidence="16">5.3.1.24</ecNumber>
        </recommendedName>
    </domain>
</protein>
<keyword evidence="9 15" id="KW-0822">Tryptophan biosynthesis</keyword>
<dbReference type="RefSeq" id="WP_379096924.1">
    <property type="nucleotide sequence ID" value="NZ_JBHUFP010000005.1"/>
</dbReference>
<dbReference type="Gene3D" id="3.20.20.70">
    <property type="entry name" value="Aldolase class I"/>
    <property type="match status" value="2"/>
</dbReference>
<accession>A0ABW4NUW6</accession>
<evidence type="ECO:0000256" key="11">
    <source>
        <dbReference type="ARBA" id="ARBA00023235"/>
    </source>
</evidence>
<dbReference type="InterPro" id="IPR045186">
    <property type="entry name" value="Indole-3-glycerol_P_synth"/>
</dbReference>
<comment type="similarity">
    <text evidence="6">In the C-terminal section; belongs to the TrpF family.</text>
</comment>
<dbReference type="NCBIfam" id="NF006945">
    <property type="entry name" value="PRK09427.1"/>
    <property type="match status" value="1"/>
</dbReference>
<dbReference type="Pfam" id="PF00697">
    <property type="entry name" value="PRAI"/>
    <property type="match status" value="1"/>
</dbReference>
<dbReference type="HAMAP" id="MF_00134_B">
    <property type="entry name" value="IGPS_B"/>
    <property type="match status" value="1"/>
</dbReference>
<keyword evidence="13" id="KW-0511">Multifunctional enzyme</keyword>
<proteinExistence type="inferred from homology"/>
<dbReference type="InterPro" id="IPR001240">
    <property type="entry name" value="PRAI_dom"/>
</dbReference>
<keyword evidence="12 15" id="KW-0456">Lyase</keyword>
<evidence type="ECO:0000256" key="12">
    <source>
        <dbReference type="ARBA" id="ARBA00023239"/>
    </source>
</evidence>
<comment type="caution">
    <text evidence="19">The sequence shown here is derived from an EMBL/GenBank/DDBJ whole genome shotgun (WGS) entry which is preliminary data.</text>
</comment>
<reference evidence="20" key="1">
    <citation type="journal article" date="2019" name="Int. J. Syst. Evol. Microbiol.">
        <title>The Global Catalogue of Microorganisms (GCM) 10K type strain sequencing project: providing services to taxonomists for standard genome sequencing and annotation.</title>
        <authorList>
            <consortium name="The Broad Institute Genomics Platform"/>
            <consortium name="The Broad Institute Genome Sequencing Center for Infectious Disease"/>
            <person name="Wu L."/>
            <person name="Ma J."/>
        </authorList>
    </citation>
    <scope>NUCLEOTIDE SEQUENCE [LARGE SCALE GENOMIC DNA]</scope>
    <source>
        <strain evidence="20">CCM 7950</strain>
    </source>
</reference>
<name>A0ABW4NUW6_9PAST</name>
<comment type="similarity">
    <text evidence="5">In the N-terminal section; belongs to the TrpC family.</text>
</comment>
<evidence type="ECO:0000256" key="5">
    <source>
        <dbReference type="ARBA" id="ARBA00007902"/>
    </source>
</evidence>
<dbReference type="GO" id="GO:0004640">
    <property type="term" value="F:phosphoribosylanthranilate isomerase activity"/>
    <property type="evidence" value="ECO:0007669"/>
    <property type="project" value="UniProtKB-EC"/>
</dbReference>
<dbReference type="PANTHER" id="PTHR22854:SF2">
    <property type="entry name" value="INDOLE-3-GLYCEROL-PHOSPHATE SYNTHASE"/>
    <property type="match status" value="1"/>
</dbReference>
<dbReference type="PANTHER" id="PTHR22854">
    <property type="entry name" value="TRYPTOPHAN BIOSYNTHESIS PROTEIN"/>
    <property type="match status" value="1"/>
</dbReference>
<dbReference type="EC" id="5.3.1.24" evidence="16"/>
<dbReference type="EC" id="4.1.1.48" evidence="15"/>
<evidence type="ECO:0000256" key="14">
    <source>
        <dbReference type="ARBA" id="ARBA00025592"/>
    </source>
</evidence>
<organism evidence="19 20">
    <name type="scientific">Pasteurella oralis</name>
    <dbReference type="NCBI Taxonomy" id="1071947"/>
    <lineage>
        <taxon>Bacteria</taxon>
        <taxon>Pseudomonadati</taxon>
        <taxon>Pseudomonadota</taxon>
        <taxon>Gammaproteobacteria</taxon>
        <taxon>Pasteurellales</taxon>
        <taxon>Pasteurellaceae</taxon>
        <taxon>Pasteurella</taxon>
    </lineage>
</organism>
<keyword evidence="8 15" id="KW-0210">Decarboxylase</keyword>
<evidence type="ECO:0000256" key="8">
    <source>
        <dbReference type="ARBA" id="ARBA00022793"/>
    </source>
</evidence>
<sequence>MQNTPTILQKIVQDKRQWVADKQALLPLSQLQQNLTKTDRSFYHAIQQGSKQSPAYILECKKASPSKGLIRADFNLAAIADVYKQYASVISVLTDEKYFQGNFTHLQQVRARVRQPVLCKDFIISTYQVYLARYHQADAILLMLSVIDDDTYRTLADLAHQLGMGILTETSNEAEFERALTLNAKVIGVNNRNLHDLSIDLNRVVTLSLKYADKIPTDCKIISESGIYNHQQICQLSHVADGFLIGSSLMSETDLNNAVRAILFGENKVCGLTRSQDVIEAYQQGALYGGLIFAEQSKRSVSLRQAQELVTQVPLRFVGVFQNQAVDFICKMASQLTLYAVQLHGNETTEFITTLRQQLSPSCQIWQAISVDVTTQSAVQIEENLHVDRYVFDSKTAQQQGGTGMSFDWTRLPTHLKAKIMLAGGINPNNIKQALAQGCLGIDLNSGIEHTAGMKSAEKMSAVFSQIRQFCYD</sequence>
<evidence type="ECO:0000256" key="10">
    <source>
        <dbReference type="ARBA" id="ARBA00023141"/>
    </source>
</evidence>
<gene>
    <name evidence="19" type="primary">trpCF</name>
    <name evidence="15" type="synonym">trpC</name>
    <name evidence="16" type="synonym">trpF</name>
    <name evidence="19" type="ORF">ACFSAV_04960</name>
</gene>
<dbReference type="Pfam" id="PF00218">
    <property type="entry name" value="IGPS"/>
    <property type="match status" value="1"/>
</dbReference>
<keyword evidence="11 16" id="KW-0413">Isomerase</keyword>
<evidence type="ECO:0000256" key="9">
    <source>
        <dbReference type="ARBA" id="ARBA00022822"/>
    </source>
</evidence>
<comment type="similarity">
    <text evidence="15">Belongs to the TrpC family.</text>
</comment>
<dbReference type="GO" id="GO:0004425">
    <property type="term" value="F:indole-3-glycerol-phosphate synthase activity"/>
    <property type="evidence" value="ECO:0007669"/>
    <property type="project" value="UniProtKB-EC"/>
</dbReference>
<keyword evidence="10 15" id="KW-0057">Aromatic amino acid biosynthesis</keyword>
<dbReference type="HAMAP" id="MF_00135">
    <property type="entry name" value="PRAI"/>
    <property type="match status" value="1"/>
</dbReference>
<evidence type="ECO:0000256" key="2">
    <source>
        <dbReference type="ARBA" id="ARBA00001633"/>
    </source>
</evidence>
<evidence type="ECO:0000313" key="19">
    <source>
        <dbReference type="EMBL" id="MFD1805731.1"/>
    </source>
</evidence>
<feature type="domain" description="Indole-3-glycerol phosphate synthase" evidence="17">
    <location>
        <begin position="8"/>
        <end position="261"/>
    </location>
</feature>
<keyword evidence="7 15" id="KW-0028">Amino-acid biosynthesis</keyword>
<dbReference type="CDD" id="cd00405">
    <property type="entry name" value="PRAI"/>
    <property type="match status" value="1"/>
</dbReference>
<dbReference type="SUPFAM" id="SSF51366">
    <property type="entry name" value="Ribulose-phoshate binding barrel"/>
    <property type="match status" value="2"/>
</dbReference>
<comment type="catalytic activity">
    <reaction evidence="2 15">
        <text>1-(2-carboxyphenylamino)-1-deoxy-D-ribulose 5-phosphate + H(+) = (1S,2R)-1-C-(indol-3-yl)glycerol 3-phosphate + CO2 + H2O</text>
        <dbReference type="Rhea" id="RHEA:23476"/>
        <dbReference type="ChEBI" id="CHEBI:15377"/>
        <dbReference type="ChEBI" id="CHEBI:15378"/>
        <dbReference type="ChEBI" id="CHEBI:16526"/>
        <dbReference type="ChEBI" id="CHEBI:58613"/>
        <dbReference type="ChEBI" id="CHEBI:58866"/>
        <dbReference type="EC" id="4.1.1.48"/>
    </reaction>
</comment>
<comment type="catalytic activity">
    <reaction evidence="1 16">
        <text>N-(5-phospho-beta-D-ribosyl)anthranilate = 1-(2-carboxyphenylamino)-1-deoxy-D-ribulose 5-phosphate</text>
        <dbReference type="Rhea" id="RHEA:21540"/>
        <dbReference type="ChEBI" id="CHEBI:18277"/>
        <dbReference type="ChEBI" id="CHEBI:58613"/>
        <dbReference type="EC" id="5.3.1.24"/>
    </reaction>
</comment>
<evidence type="ECO:0000256" key="15">
    <source>
        <dbReference type="HAMAP-Rule" id="MF_00134"/>
    </source>
</evidence>
<evidence type="ECO:0000256" key="1">
    <source>
        <dbReference type="ARBA" id="ARBA00001164"/>
    </source>
</evidence>
<evidence type="ECO:0000256" key="4">
    <source>
        <dbReference type="ARBA" id="ARBA00004696"/>
    </source>
</evidence>
<evidence type="ECO:0000256" key="3">
    <source>
        <dbReference type="ARBA" id="ARBA00004664"/>
    </source>
</evidence>
<feature type="domain" description="N-(5'phosphoribosyl) anthranilate isomerase (PRAI)" evidence="18">
    <location>
        <begin position="267"/>
        <end position="465"/>
    </location>
</feature>
<dbReference type="InterPro" id="IPR001468">
    <property type="entry name" value="Indole-3-GlycerolPSynthase_CS"/>
</dbReference>
<comment type="pathway">
    <text evidence="3 16">Amino-acid biosynthesis; L-tryptophan biosynthesis; L-tryptophan from chorismate: step 3/5.</text>
</comment>
<keyword evidence="20" id="KW-1185">Reference proteome</keyword>
<evidence type="ECO:0000313" key="20">
    <source>
        <dbReference type="Proteomes" id="UP001597420"/>
    </source>
</evidence>
<dbReference type="InterPro" id="IPR013785">
    <property type="entry name" value="Aldolase_TIM"/>
</dbReference>
<evidence type="ECO:0000256" key="7">
    <source>
        <dbReference type="ARBA" id="ARBA00022605"/>
    </source>
</evidence>
<dbReference type="InterPro" id="IPR013798">
    <property type="entry name" value="Indole-3-glycerol_P_synth_dom"/>
</dbReference>
<dbReference type="PROSITE" id="PS00614">
    <property type="entry name" value="IGPS"/>
    <property type="match status" value="1"/>
</dbReference>
<dbReference type="EMBL" id="JBHUFP010000005">
    <property type="protein sequence ID" value="MFD1805731.1"/>
    <property type="molecule type" value="Genomic_DNA"/>
</dbReference>
<evidence type="ECO:0000256" key="13">
    <source>
        <dbReference type="ARBA" id="ARBA00023268"/>
    </source>
</evidence>
<dbReference type="Proteomes" id="UP001597420">
    <property type="component" value="Unassembled WGS sequence"/>
</dbReference>
<dbReference type="CDD" id="cd00331">
    <property type="entry name" value="IGPS"/>
    <property type="match status" value="1"/>
</dbReference>